<keyword evidence="2" id="KW-0813">Transport</keyword>
<feature type="transmembrane region" description="Helical" evidence="6">
    <location>
        <begin position="468"/>
        <end position="490"/>
    </location>
</feature>
<dbReference type="Gene3D" id="1.20.1250.20">
    <property type="entry name" value="MFS general substrate transporter like domains"/>
    <property type="match status" value="1"/>
</dbReference>
<feature type="transmembrane region" description="Helical" evidence="6">
    <location>
        <begin position="42"/>
        <end position="61"/>
    </location>
</feature>
<reference evidence="8 9" key="1">
    <citation type="submission" date="2018-06" db="EMBL/GenBank/DDBJ databases">
        <title>Genomic Encyclopedia of Type Strains, Phase IV (KMG-IV): sequencing the most valuable type-strain genomes for metagenomic binning, comparative biology and taxonomic classification.</title>
        <authorList>
            <person name="Goeker M."/>
        </authorList>
    </citation>
    <scope>NUCLEOTIDE SEQUENCE [LARGE SCALE GENOMIC DNA]</scope>
    <source>
        <strain evidence="8 9">DSM 25619</strain>
    </source>
</reference>
<protein>
    <submittedName>
        <fullName evidence="8">EmrB/QacA subfamily drug resistance transporter</fullName>
    </submittedName>
</protein>
<dbReference type="Proteomes" id="UP000252893">
    <property type="component" value="Unassembled WGS sequence"/>
</dbReference>
<feature type="transmembrane region" description="Helical" evidence="6">
    <location>
        <begin position="254"/>
        <end position="281"/>
    </location>
</feature>
<comment type="subcellular location">
    <subcellularLocation>
        <location evidence="1">Membrane</location>
        <topology evidence="1">Multi-pass membrane protein</topology>
    </subcellularLocation>
</comment>
<dbReference type="PROSITE" id="PS50850">
    <property type="entry name" value="MFS"/>
    <property type="match status" value="1"/>
</dbReference>
<keyword evidence="9" id="KW-1185">Reference proteome</keyword>
<dbReference type="CDD" id="cd17321">
    <property type="entry name" value="MFS_MMR_MDR_like"/>
    <property type="match status" value="1"/>
</dbReference>
<evidence type="ECO:0000259" key="7">
    <source>
        <dbReference type="PROSITE" id="PS50850"/>
    </source>
</evidence>
<evidence type="ECO:0000256" key="4">
    <source>
        <dbReference type="ARBA" id="ARBA00022989"/>
    </source>
</evidence>
<keyword evidence="5 6" id="KW-0472">Membrane</keyword>
<organism evidence="8 9">
    <name type="scientific">Pseudochrobactrum asaccharolyticum</name>
    <dbReference type="NCBI Taxonomy" id="354351"/>
    <lineage>
        <taxon>Bacteria</taxon>
        <taxon>Pseudomonadati</taxon>
        <taxon>Pseudomonadota</taxon>
        <taxon>Alphaproteobacteria</taxon>
        <taxon>Hyphomicrobiales</taxon>
        <taxon>Brucellaceae</taxon>
        <taxon>Pseudochrobactrum</taxon>
    </lineage>
</organism>
<comment type="caution">
    <text evidence="8">The sequence shown here is derived from an EMBL/GenBank/DDBJ whole genome shotgun (WGS) entry which is preliminary data.</text>
</comment>
<evidence type="ECO:0000256" key="5">
    <source>
        <dbReference type="ARBA" id="ARBA00023136"/>
    </source>
</evidence>
<feature type="transmembrane region" description="Helical" evidence="6">
    <location>
        <begin position="198"/>
        <end position="216"/>
    </location>
</feature>
<dbReference type="SUPFAM" id="SSF103473">
    <property type="entry name" value="MFS general substrate transporter"/>
    <property type="match status" value="1"/>
</dbReference>
<evidence type="ECO:0000256" key="6">
    <source>
        <dbReference type="SAM" id="Phobius"/>
    </source>
</evidence>
<evidence type="ECO:0000256" key="1">
    <source>
        <dbReference type="ARBA" id="ARBA00004141"/>
    </source>
</evidence>
<feature type="transmembrane region" description="Helical" evidence="6">
    <location>
        <begin position="98"/>
        <end position="118"/>
    </location>
</feature>
<evidence type="ECO:0000256" key="3">
    <source>
        <dbReference type="ARBA" id="ARBA00022692"/>
    </source>
</evidence>
<dbReference type="PRINTS" id="PR01036">
    <property type="entry name" value="TCRTETB"/>
</dbReference>
<dbReference type="OrthoDB" id="2414439at2"/>
<dbReference type="Pfam" id="PF07690">
    <property type="entry name" value="MFS_1"/>
    <property type="match status" value="1"/>
</dbReference>
<feature type="transmembrane region" description="Helical" evidence="6">
    <location>
        <begin position="130"/>
        <end position="154"/>
    </location>
</feature>
<dbReference type="Gene3D" id="1.20.1720.10">
    <property type="entry name" value="Multidrug resistance protein D"/>
    <property type="match status" value="1"/>
</dbReference>
<dbReference type="PANTHER" id="PTHR42718:SF9">
    <property type="entry name" value="MAJOR FACILITATOR SUPERFAMILY MULTIDRUG TRANSPORTER MFSC"/>
    <property type="match status" value="1"/>
</dbReference>
<feature type="domain" description="Major facilitator superfamily (MFS) profile" evidence="7">
    <location>
        <begin position="7"/>
        <end position="495"/>
    </location>
</feature>
<feature type="transmembrane region" description="Helical" evidence="6">
    <location>
        <begin position="222"/>
        <end position="242"/>
    </location>
</feature>
<evidence type="ECO:0000256" key="2">
    <source>
        <dbReference type="ARBA" id="ARBA00022448"/>
    </source>
</evidence>
<dbReference type="EMBL" id="QNRH01000007">
    <property type="protein sequence ID" value="RBO92217.1"/>
    <property type="molecule type" value="Genomic_DNA"/>
</dbReference>
<name>A0A366DQ60_9HYPH</name>
<keyword evidence="4 6" id="KW-1133">Transmembrane helix</keyword>
<dbReference type="AlphaFoldDB" id="A0A366DQ60"/>
<dbReference type="InterPro" id="IPR011701">
    <property type="entry name" value="MFS"/>
</dbReference>
<feature type="transmembrane region" description="Helical" evidence="6">
    <location>
        <begin position="349"/>
        <end position="367"/>
    </location>
</feature>
<feature type="transmembrane region" description="Helical" evidence="6">
    <location>
        <begin position="293"/>
        <end position="312"/>
    </location>
</feature>
<sequence>MSSKNILLAAMAIFLALTFIDETGVAITLPSVQAEFGLSAVGLQWVLNAFFLSLAICVLPAGHAADRVGYRRVFLIGMMIFVTASIGCTIAASGNILIGARFIQGVGAAMMLSTYTLLIARVYPPNEQGAALGTSASIGAFFLATGPFIGGFIAETIDWRWIYLINVPVGIIVAYMIIKSVPRDPEAMQAPRLKVGSVVTFSVGFSALIVALMQATDWGWTSWRTELCLVVAAFALAYFFILQRTSTRMIDLSLFRIPAFAAANFVLLTSQISVMCVAFWALWTQIALGMTPIMAGLALLPAGVPILLMGRIAGIWADRSGPRAPIQAGTITLMVSMLTFAITSHFQNYYLVAIAMTLYAFGAPLTISPAIKSVLISAPSSQQGEAAGILNTMRQLGAALAIGVIGAVLNHFDRLNTAIVVKAHPELSGKAIQEAQDILIKQPEILNHLPRVAGLLVRQALSVGYAEAMGYAMLVAGLFAFVGCLVAFSVSTDSNLH</sequence>
<dbReference type="GO" id="GO:0016020">
    <property type="term" value="C:membrane"/>
    <property type="evidence" value="ECO:0007669"/>
    <property type="project" value="UniProtKB-SubCell"/>
</dbReference>
<evidence type="ECO:0000313" key="8">
    <source>
        <dbReference type="EMBL" id="RBO92217.1"/>
    </source>
</evidence>
<dbReference type="InterPro" id="IPR020846">
    <property type="entry name" value="MFS_dom"/>
</dbReference>
<proteinExistence type="predicted"/>
<feature type="transmembrane region" description="Helical" evidence="6">
    <location>
        <begin position="73"/>
        <end position="92"/>
    </location>
</feature>
<accession>A0A366DQ60</accession>
<dbReference type="RefSeq" id="WP_113945534.1">
    <property type="nucleotide sequence ID" value="NZ_JBHEEG010000009.1"/>
</dbReference>
<dbReference type="PANTHER" id="PTHR42718">
    <property type="entry name" value="MAJOR FACILITATOR SUPERFAMILY MULTIDRUG TRANSPORTER MFSC"/>
    <property type="match status" value="1"/>
</dbReference>
<evidence type="ECO:0000313" key="9">
    <source>
        <dbReference type="Proteomes" id="UP000252893"/>
    </source>
</evidence>
<dbReference type="GO" id="GO:0022857">
    <property type="term" value="F:transmembrane transporter activity"/>
    <property type="evidence" value="ECO:0007669"/>
    <property type="project" value="InterPro"/>
</dbReference>
<feature type="transmembrane region" description="Helical" evidence="6">
    <location>
        <begin position="160"/>
        <end position="178"/>
    </location>
</feature>
<dbReference type="InterPro" id="IPR036259">
    <property type="entry name" value="MFS_trans_sf"/>
</dbReference>
<keyword evidence="3 6" id="KW-0812">Transmembrane</keyword>
<gene>
    <name evidence="8" type="ORF">DFR47_107116</name>
</gene>